<dbReference type="EMBL" id="CAJVQB010055728">
    <property type="protein sequence ID" value="CAG8837371.1"/>
    <property type="molecule type" value="Genomic_DNA"/>
</dbReference>
<name>A0ABN7WPW1_GIGMA</name>
<accession>A0ABN7WPW1</accession>
<dbReference type="InterPro" id="IPR006600">
    <property type="entry name" value="HTH_CenpB_DNA-bd_dom"/>
</dbReference>
<keyword evidence="4" id="KW-1185">Reference proteome</keyword>
<protein>
    <submittedName>
        <fullName evidence="3">14653_t:CDS:1</fullName>
    </submittedName>
</protein>
<reference evidence="3 4" key="1">
    <citation type="submission" date="2021-06" db="EMBL/GenBank/DDBJ databases">
        <authorList>
            <person name="Kallberg Y."/>
            <person name="Tangrot J."/>
            <person name="Rosling A."/>
        </authorList>
    </citation>
    <scope>NUCLEOTIDE SEQUENCE [LARGE SCALE GENOMIC DNA]</scope>
    <source>
        <strain evidence="3 4">120-4 pot B 10/14</strain>
    </source>
</reference>
<dbReference type="PROSITE" id="PS51253">
    <property type="entry name" value="HTH_CENPB"/>
    <property type="match status" value="1"/>
</dbReference>
<dbReference type="Proteomes" id="UP000789901">
    <property type="component" value="Unassembled WGS sequence"/>
</dbReference>
<sequence>MVGHWIKISKNWTIETNDKSKQLGSEQKAFFSEAKKKLYTWVFEQRKQALAITYKILHYKIDLAKEFKASYYWLTAFIKRNKLALCYCTKTSQKLSEQTQPLLQKFYQLINDLKMEKSYKLGNIFNMDEIPIWFDMS</sequence>
<gene>
    <name evidence="3" type="ORF">GMARGA_LOCUS33466</name>
</gene>
<proteinExistence type="predicted"/>
<keyword evidence="1" id="KW-0238">DNA-binding</keyword>
<evidence type="ECO:0000259" key="2">
    <source>
        <dbReference type="PROSITE" id="PS51253"/>
    </source>
</evidence>
<feature type="non-terminal residue" evidence="3">
    <location>
        <position position="137"/>
    </location>
</feature>
<feature type="domain" description="HTH CENPB-type" evidence="2">
    <location>
        <begin position="22"/>
        <end position="87"/>
    </location>
</feature>
<comment type="caution">
    <text evidence="3">The sequence shown here is derived from an EMBL/GenBank/DDBJ whole genome shotgun (WGS) entry which is preliminary data.</text>
</comment>
<evidence type="ECO:0000313" key="4">
    <source>
        <dbReference type="Proteomes" id="UP000789901"/>
    </source>
</evidence>
<evidence type="ECO:0000313" key="3">
    <source>
        <dbReference type="EMBL" id="CAG8837371.1"/>
    </source>
</evidence>
<evidence type="ECO:0000256" key="1">
    <source>
        <dbReference type="ARBA" id="ARBA00023125"/>
    </source>
</evidence>
<organism evidence="3 4">
    <name type="scientific">Gigaspora margarita</name>
    <dbReference type="NCBI Taxonomy" id="4874"/>
    <lineage>
        <taxon>Eukaryota</taxon>
        <taxon>Fungi</taxon>
        <taxon>Fungi incertae sedis</taxon>
        <taxon>Mucoromycota</taxon>
        <taxon>Glomeromycotina</taxon>
        <taxon>Glomeromycetes</taxon>
        <taxon>Diversisporales</taxon>
        <taxon>Gigasporaceae</taxon>
        <taxon>Gigaspora</taxon>
    </lineage>
</organism>